<accession>A0A5M6IVI8</accession>
<dbReference type="GO" id="GO:0008202">
    <property type="term" value="P:steroid metabolic process"/>
    <property type="evidence" value="ECO:0007669"/>
    <property type="project" value="UniProtKB-ARBA"/>
</dbReference>
<keyword evidence="4" id="KW-0560">Oxidoreductase</keyword>
<keyword evidence="3" id="KW-0274">FAD</keyword>
<comment type="cofactor">
    <cofactor evidence="1">
        <name>FAD</name>
        <dbReference type="ChEBI" id="CHEBI:57692"/>
    </cofactor>
</comment>
<evidence type="ECO:0000256" key="2">
    <source>
        <dbReference type="ARBA" id="ARBA00022630"/>
    </source>
</evidence>
<evidence type="ECO:0000256" key="3">
    <source>
        <dbReference type="ARBA" id="ARBA00022827"/>
    </source>
</evidence>
<keyword evidence="2" id="KW-0285">Flavoprotein</keyword>
<dbReference type="Proteomes" id="UP000325255">
    <property type="component" value="Unassembled WGS sequence"/>
</dbReference>
<dbReference type="InterPro" id="IPR050315">
    <property type="entry name" value="FAD-oxidoreductase_2"/>
</dbReference>
<gene>
    <name evidence="6" type="ORF">F1189_11795</name>
</gene>
<dbReference type="PANTHER" id="PTHR43400">
    <property type="entry name" value="FUMARATE REDUCTASE"/>
    <property type="match status" value="1"/>
</dbReference>
<dbReference type="InterPro" id="IPR027477">
    <property type="entry name" value="Succ_DH/fumarate_Rdtase_cat_sf"/>
</dbReference>
<evidence type="ECO:0000256" key="4">
    <source>
        <dbReference type="ARBA" id="ARBA00023002"/>
    </source>
</evidence>
<dbReference type="GO" id="GO:0016491">
    <property type="term" value="F:oxidoreductase activity"/>
    <property type="evidence" value="ECO:0007669"/>
    <property type="project" value="UniProtKB-KW"/>
</dbReference>
<dbReference type="EMBL" id="VWPK01000016">
    <property type="protein sequence ID" value="KAA5611939.1"/>
    <property type="molecule type" value="Genomic_DNA"/>
</dbReference>
<protein>
    <submittedName>
        <fullName evidence="6">FAD-dependent oxidoreductase</fullName>
    </submittedName>
</protein>
<name>A0A5M6IVI8_9PROT</name>
<comment type="caution">
    <text evidence="6">The sequence shown here is derived from an EMBL/GenBank/DDBJ whole genome shotgun (WGS) entry which is preliminary data.</text>
</comment>
<dbReference type="Pfam" id="PF00890">
    <property type="entry name" value="FAD_binding_2"/>
    <property type="match status" value="1"/>
</dbReference>
<dbReference type="RefSeq" id="WP_150040949.1">
    <property type="nucleotide sequence ID" value="NZ_OW485601.1"/>
</dbReference>
<dbReference type="Gene3D" id="3.50.50.60">
    <property type="entry name" value="FAD/NAD(P)-binding domain"/>
    <property type="match status" value="1"/>
</dbReference>
<dbReference type="AlphaFoldDB" id="A0A5M6IVI8"/>
<dbReference type="PANTHER" id="PTHR43400:SF10">
    <property type="entry name" value="3-OXOSTEROID 1-DEHYDROGENASE"/>
    <property type="match status" value="1"/>
</dbReference>
<keyword evidence="7" id="KW-1185">Reference proteome</keyword>
<dbReference type="OrthoDB" id="3178130at2"/>
<proteinExistence type="predicted"/>
<evidence type="ECO:0000259" key="5">
    <source>
        <dbReference type="Pfam" id="PF00890"/>
    </source>
</evidence>
<sequence length="470" mass="47856">MTILAPDPAGFDLSFPVVVVGGGAAGLVAALAAREAGAEVLLLERDPVPSGSTALSAGLIPAAGTRWQRAAGIADSPERFAGDIMAKAQDTPDPALVRLVTHAAGSALEWLHTGYGLDFSVITDFRYPGHGACRMHGLPSRSGRELVDALRAAVEGSGAELLCHAQVTAVVADAGGVRGVVYRRPDGAEERVGCDALVLACNGYGGSKALVARHVPEMAGALYFGHEGNQGDALLWGEALGAATRHLSGYQGHGSVAHPAGILISWATITEGGVQVNAAGTRFSNEALGYSEQAAAVLRQPGGIAWTIFDARIAGIARQFEDFRQAEAIGAILEAPDATSLAARMAVPAPALLATLAEVDRLKAGQGRDRFGRDFAQAPVLVPPLRAVRVTGALFHTQGGLVVDTAARVMRQDGTAIPGLYAAGGAACGVSGPAASGYLSGNGLLTAVGLGRVAGREAALAARRSAKPRA</sequence>
<dbReference type="SUPFAM" id="SSF51905">
    <property type="entry name" value="FAD/NAD(P)-binding domain"/>
    <property type="match status" value="1"/>
</dbReference>
<dbReference type="Gene3D" id="3.90.700.10">
    <property type="entry name" value="Succinate dehydrogenase/fumarate reductase flavoprotein, catalytic domain"/>
    <property type="match status" value="1"/>
</dbReference>
<dbReference type="InterPro" id="IPR036188">
    <property type="entry name" value="FAD/NAD-bd_sf"/>
</dbReference>
<reference evidence="6 7" key="1">
    <citation type="submission" date="2019-09" db="EMBL/GenBank/DDBJ databases">
        <title>Genome sequence of Rhodovastum atsumiense, a diverse member of the Acetobacteraceae family of non-sulfur purple photosynthetic bacteria.</title>
        <authorList>
            <person name="Meyer T."/>
            <person name="Kyndt J."/>
        </authorList>
    </citation>
    <scope>NUCLEOTIDE SEQUENCE [LARGE SCALE GENOMIC DNA]</scope>
    <source>
        <strain evidence="6 7">DSM 21279</strain>
    </source>
</reference>
<evidence type="ECO:0000256" key="1">
    <source>
        <dbReference type="ARBA" id="ARBA00001974"/>
    </source>
</evidence>
<feature type="domain" description="FAD-dependent oxidoreductase 2 FAD-binding" evidence="5">
    <location>
        <begin position="17"/>
        <end position="436"/>
    </location>
</feature>
<evidence type="ECO:0000313" key="6">
    <source>
        <dbReference type="EMBL" id="KAA5611939.1"/>
    </source>
</evidence>
<dbReference type="InterPro" id="IPR003953">
    <property type="entry name" value="FAD-dep_OxRdtase_2_FAD-bd"/>
</dbReference>
<dbReference type="SUPFAM" id="SSF56425">
    <property type="entry name" value="Succinate dehydrogenase/fumarate reductase flavoprotein, catalytic domain"/>
    <property type="match status" value="1"/>
</dbReference>
<dbReference type="PRINTS" id="PR00368">
    <property type="entry name" value="FADPNR"/>
</dbReference>
<dbReference type="PRINTS" id="PR00411">
    <property type="entry name" value="PNDRDTASEI"/>
</dbReference>
<evidence type="ECO:0000313" key="7">
    <source>
        <dbReference type="Proteomes" id="UP000325255"/>
    </source>
</evidence>
<organism evidence="6 7">
    <name type="scientific">Rhodovastum atsumiense</name>
    <dbReference type="NCBI Taxonomy" id="504468"/>
    <lineage>
        <taxon>Bacteria</taxon>
        <taxon>Pseudomonadati</taxon>
        <taxon>Pseudomonadota</taxon>
        <taxon>Alphaproteobacteria</taxon>
        <taxon>Acetobacterales</taxon>
        <taxon>Acetobacteraceae</taxon>
        <taxon>Rhodovastum</taxon>
    </lineage>
</organism>